<feature type="transmembrane region" description="Helical" evidence="1">
    <location>
        <begin position="328"/>
        <end position="348"/>
    </location>
</feature>
<feature type="transmembrane region" description="Helical" evidence="1">
    <location>
        <begin position="33"/>
        <end position="54"/>
    </location>
</feature>
<dbReference type="HOGENOM" id="CLU_877643_0_0_1"/>
<keyword evidence="1" id="KW-0472">Membrane</keyword>
<organism evidence="2 3">
    <name type="scientific">Ophiostoma piceae (strain UAMH 11346)</name>
    <name type="common">Sap stain fungus</name>
    <dbReference type="NCBI Taxonomy" id="1262450"/>
    <lineage>
        <taxon>Eukaryota</taxon>
        <taxon>Fungi</taxon>
        <taxon>Dikarya</taxon>
        <taxon>Ascomycota</taxon>
        <taxon>Pezizomycotina</taxon>
        <taxon>Sordariomycetes</taxon>
        <taxon>Sordariomycetidae</taxon>
        <taxon>Ophiostomatales</taxon>
        <taxon>Ophiostomataceae</taxon>
        <taxon>Ophiostoma</taxon>
    </lineage>
</organism>
<proteinExistence type="predicted"/>
<name>S3D227_OPHP1</name>
<dbReference type="EMBL" id="KE148151">
    <property type="protein sequence ID" value="EPE07315.1"/>
    <property type="molecule type" value="Genomic_DNA"/>
</dbReference>
<gene>
    <name evidence="2" type="ORF">F503_07966</name>
</gene>
<dbReference type="AlphaFoldDB" id="S3D227"/>
<evidence type="ECO:0000256" key="1">
    <source>
        <dbReference type="SAM" id="Phobius"/>
    </source>
</evidence>
<evidence type="ECO:0000313" key="3">
    <source>
        <dbReference type="Proteomes" id="UP000016923"/>
    </source>
</evidence>
<dbReference type="Proteomes" id="UP000016923">
    <property type="component" value="Unassembled WGS sequence"/>
</dbReference>
<reference evidence="2 3" key="1">
    <citation type="journal article" date="2013" name="BMC Genomics">
        <title>The genome and transcriptome of the pine saprophyte Ophiostoma piceae, and a comparison with the bark beetle-associated pine pathogen Grosmannia clavigera.</title>
        <authorList>
            <person name="Haridas S."/>
            <person name="Wang Y."/>
            <person name="Lim L."/>
            <person name="Massoumi Alamouti S."/>
            <person name="Jackman S."/>
            <person name="Docking R."/>
            <person name="Robertson G."/>
            <person name="Birol I."/>
            <person name="Bohlmann J."/>
            <person name="Breuil C."/>
        </authorList>
    </citation>
    <scope>NUCLEOTIDE SEQUENCE [LARGE SCALE GENOMIC DNA]</scope>
    <source>
        <strain evidence="2 3">UAMH 11346</strain>
    </source>
</reference>
<dbReference type="STRING" id="1262450.S3D227"/>
<protein>
    <submittedName>
        <fullName evidence="2">Uncharacterized protein</fullName>
    </submittedName>
</protein>
<keyword evidence="3" id="KW-1185">Reference proteome</keyword>
<sequence length="349" mass="35224">MSLPTQSKTAFPVYAGNDMTPIVPQPNPKGRRITTNVAMAVSVVLMLACAWGVITTVTDPDYNKYNRLLAEYNTLQRQQAPAMARRAPESNSAAYITTTTTVTQGTTVTFETTASSSSIPATFTSVSAAQNATSSASGACGTASAQTVTVTITAEPSVSVVGGTPIGSSAPQVSFVSFSIFSSIEPTTVVETRLTTATVTVTASGHTTPKPETQTFTATATEGQTSTEIITVHPGGGNRTLTGTSTSTADAVLGTGSHTARYPNATISLTPYGASASGGDLASTASYTLTVPAGHTGGTGRATTPFYTTTSQADPVGTIVTVSGASKMGGVVASTVAAVAAAAVFVMLF</sequence>
<dbReference type="eggNOG" id="ENOG502RA04">
    <property type="taxonomic scope" value="Eukaryota"/>
</dbReference>
<dbReference type="VEuPathDB" id="FungiDB:F503_07966"/>
<keyword evidence="1" id="KW-0812">Transmembrane</keyword>
<accession>S3D227</accession>
<evidence type="ECO:0000313" key="2">
    <source>
        <dbReference type="EMBL" id="EPE07315.1"/>
    </source>
</evidence>
<keyword evidence="1" id="KW-1133">Transmembrane helix</keyword>